<dbReference type="Proteomes" id="UP000192903">
    <property type="component" value="Unassembled WGS sequence"/>
</dbReference>
<protein>
    <submittedName>
        <fullName evidence="3">Uncharacterized protein</fullName>
    </submittedName>
</protein>
<evidence type="ECO:0000313" key="3">
    <source>
        <dbReference type="EMBL" id="SMF71361.1"/>
    </source>
</evidence>
<sequence>MALEFALSFEGASADNNLLDFYDAAAAFSAFQRTLALTAHLVINGEIITQAPALKGAQILSYPIEPGSWKAVAVVAGTLMLSGAVASRDSVLGHIFTSAYDYVLNEALGFHVDFNKALGEQLEEYRRQTDVIPKGLDEGKIQALIEKNENSLKDLHRPISQSRTAETGTIGLSQGGKITRKTGPTLNIETYEYINVTRLSDRPIHRTGKVSSYNTNTFKGRIYVEEEGRPVPFTLSETSRTPRNISKIVRSLSSNAIDRFDSQAEIEFEALTFESKNGRLKSYLIISIK</sequence>
<feature type="domain" description="DUF7947" evidence="2">
    <location>
        <begin position="206"/>
        <end position="288"/>
    </location>
</feature>
<accession>A0A1X7GL46</accession>
<dbReference type="EMBL" id="FXAF01000011">
    <property type="protein sequence ID" value="SMF71361.1"/>
    <property type="molecule type" value="Genomic_DNA"/>
</dbReference>
<feature type="domain" description="DUF7946" evidence="1">
    <location>
        <begin position="5"/>
        <end position="194"/>
    </location>
</feature>
<dbReference type="InterPro" id="IPR057706">
    <property type="entry name" value="DUF7946"/>
</dbReference>
<dbReference type="InterPro" id="IPR057707">
    <property type="entry name" value="DUF7947"/>
</dbReference>
<keyword evidence="4" id="KW-1185">Reference proteome</keyword>
<dbReference type="Pfam" id="PF25679">
    <property type="entry name" value="DUF7947"/>
    <property type="match status" value="1"/>
</dbReference>
<name>A0A1X7GL46_9HYPH</name>
<reference evidence="4" key="1">
    <citation type="submission" date="2017-04" db="EMBL/GenBank/DDBJ databases">
        <authorList>
            <person name="Varghese N."/>
            <person name="Submissions S."/>
        </authorList>
    </citation>
    <scope>NUCLEOTIDE SEQUENCE [LARGE SCALE GENOMIC DNA]</scope>
    <source>
        <strain evidence="4">B4P</strain>
    </source>
</reference>
<organism evidence="3 4">
    <name type="scientific">Xaviernesmea oryzae</name>
    <dbReference type="NCBI Taxonomy" id="464029"/>
    <lineage>
        <taxon>Bacteria</taxon>
        <taxon>Pseudomonadati</taxon>
        <taxon>Pseudomonadota</taxon>
        <taxon>Alphaproteobacteria</taxon>
        <taxon>Hyphomicrobiales</taxon>
        <taxon>Rhizobiaceae</taxon>
        <taxon>Rhizobium/Agrobacterium group</taxon>
        <taxon>Xaviernesmea</taxon>
    </lineage>
</organism>
<dbReference type="OrthoDB" id="6943389at2"/>
<dbReference type="AlphaFoldDB" id="A0A1X7GL46"/>
<evidence type="ECO:0000259" key="1">
    <source>
        <dbReference type="Pfam" id="PF25678"/>
    </source>
</evidence>
<gene>
    <name evidence="3" type="ORF">SAMN02982989_4015</name>
</gene>
<proteinExistence type="predicted"/>
<dbReference type="RefSeq" id="WP_143531777.1">
    <property type="nucleotide sequence ID" value="NZ_FXAF01000011.1"/>
</dbReference>
<evidence type="ECO:0000259" key="2">
    <source>
        <dbReference type="Pfam" id="PF25679"/>
    </source>
</evidence>
<dbReference type="Pfam" id="PF25678">
    <property type="entry name" value="DUF7946"/>
    <property type="match status" value="1"/>
</dbReference>
<evidence type="ECO:0000313" key="4">
    <source>
        <dbReference type="Proteomes" id="UP000192903"/>
    </source>
</evidence>